<evidence type="ECO:0000259" key="2">
    <source>
        <dbReference type="PROSITE" id="PS51740"/>
    </source>
</evidence>
<dbReference type="Proteomes" id="UP000615026">
    <property type="component" value="Unassembled WGS sequence"/>
</dbReference>
<evidence type="ECO:0000313" key="3">
    <source>
        <dbReference type="EMBL" id="MBE9069661.1"/>
    </source>
</evidence>
<dbReference type="GO" id="GO:0003677">
    <property type="term" value="F:DNA binding"/>
    <property type="evidence" value="ECO:0007669"/>
    <property type="project" value="UniProtKB-UniRule"/>
</dbReference>
<dbReference type="SUPFAM" id="SSF89447">
    <property type="entry name" value="AbrB/MazE/MraZ-like"/>
    <property type="match status" value="1"/>
</dbReference>
<dbReference type="EMBL" id="JADEXP010000305">
    <property type="protein sequence ID" value="MBE9069661.1"/>
    <property type="molecule type" value="Genomic_DNA"/>
</dbReference>
<dbReference type="RefSeq" id="WP_193995552.1">
    <property type="nucleotide sequence ID" value="NZ_JADEXP010000305.1"/>
</dbReference>
<keyword evidence="4" id="KW-1185">Reference proteome</keyword>
<reference evidence="3" key="1">
    <citation type="submission" date="2020-10" db="EMBL/GenBank/DDBJ databases">
        <authorList>
            <person name="Castelo-Branco R."/>
            <person name="Eusebio N."/>
            <person name="Adriana R."/>
            <person name="Vieira A."/>
            <person name="Brugerolle De Fraissinette N."/>
            <person name="Rezende De Castro R."/>
            <person name="Schneider M.P."/>
            <person name="Vasconcelos V."/>
            <person name="Leao P.N."/>
        </authorList>
    </citation>
    <scope>NUCLEOTIDE SEQUENCE</scope>
    <source>
        <strain evidence="3">LEGE 11479</strain>
    </source>
</reference>
<evidence type="ECO:0000256" key="1">
    <source>
        <dbReference type="PROSITE-ProRule" id="PRU01076"/>
    </source>
</evidence>
<feature type="domain" description="SpoVT-AbrB" evidence="2">
    <location>
        <begin position="7"/>
        <end position="50"/>
    </location>
</feature>
<protein>
    <submittedName>
        <fullName evidence="3">AbrB/MazE/SpoVT family DNA-binding domain-containing protein</fullName>
    </submittedName>
</protein>
<sequence>MGTAIKTSIVKIGNSQGIRIPKLLLEQSGILGDVEIEVQDGCLVVRAVSHPRADWGEAFAAMAEHGDDALLDNDLATDWEIDEWEW</sequence>
<dbReference type="InterPro" id="IPR007159">
    <property type="entry name" value="SpoVT-AbrB_dom"/>
</dbReference>
<proteinExistence type="predicted"/>
<evidence type="ECO:0000313" key="4">
    <source>
        <dbReference type="Proteomes" id="UP000615026"/>
    </source>
</evidence>
<dbReference type="InterPro" id="IPR037914">
    <property type="entry name" value="SpoVT-AbrB_sf"/>
</dbReference>
<organism evidence="3 4">
    <name type="scientific">Leptolyngbya cf. ectocarpi LEGE 11479</name>
    <dbReference type="NCBI Taxonomy" id="1828722"/>
    <lineage>
        <taxon>Bacteria</taxon>
        <taxon>Bacillati</taxon>
        <taxon>Cyanobacteriota</taxon>
        <taxon>Cyanophyceae</taxon>
        <taxon>Leptolyngbyales</taxon>
        <taxon>Leptolyngbyaceae</taxon>
        <taxon>Leptolyngbya group</taxon>
        <taxon>Leptolyngbya</taxon>
    </lineage>
</organism>
<accession>A0A928ZYA3</accession>
<comment type="caution">
    <text evidence="3">The sequence shown here is derived from an EMBL/GenBank/DDBJ whole genome shotgun (WGS) entry which is preliminary data.</text>
</comment>
<keyword evidence="1 3" id="KW-0238">DNA-binding</keyword>
<dbReference type="Gene3D" id="2.10.260.10">
    <property type="match status" value="1"/>
</dbReference>
<dbReference type="AlphaFoldDB" id="A0A928ZYA3"/>
<dbReference type="SMART" id="SM00966">
    <property type="entry name" value="SpoVT_AbrB"/>
    <property type="match status" value="1"/>
</dbReference>
<gene>
    <name evidence="3" type="ORF">IQ260_23730</name>
</gene>
<name>A0A928ZYA3_LEPEC</name>
<dbReference type="Pfam" id="PF04014">
    <property type="entry name" value="MazE_antitoxin"/>
    <property type="match status" value="1"/>
</dbReference>
<dbReference type="PROSITE" id="PS51740">
    <property type="entry name" value="SPOVT_ABRB"/>
    <property type="match status" value="1"/>
</dbReference>